<keyword evidence="3" id="KW-1185">Reference proteome</keyword>
<proteinExistence type="predicted"/>
<feature type="domain" description="DDE-1" evidence="1">
    <location>
        <begin position="9"/>
        <end position="45"/>
    </location>
</feature>
<name>A0ABQ9IHA4_9NEOP</name>
<protein>
    <recommendedName>
        <fullName evidence="1">DDE-1 domain-containing protein</fullName>
    </recommendedName>
</protein>
<dbReference type="InterPro" id="IPR004875">
    <property type="entry name" value="DDE_SF_endonuclease_dom"/>
</dbReference>
<sequence length="133" mass="14698">MTPKGLQICKDSEITLVTLPPHTRNRFQSLDRIIFKPFKAYYNVAADDFIHANPGTPINISITFLAYDFLAANVTYRPDPKLIQEHIQCGFGHSSVAKNTELVIGSTNSSNIAVTPEQLRPFPKAGLRKGRGG</sequence>
<reference evidence="2 3" key="1">
    <citation type="submission" date="2023-02" db="EMBL/GenBank/DDBJ databases">
        <title>LHISI_Scaffold_Assembly.</title>
        <authorList>
            <person name="Stuart O.P."/>
            <person name="Cleave R."/>
            <person name="Magrath M.J.L."/>
            <person name="Mikheyev A.S."/>
        </authorList>
    </citation>
    <scope>NUCLEOTIDE SEQUENCE [LARGE SCALE GENOMIC DNA]</scope>
    <source>
        <strain evidence="2">Daus_M_001</strain>
        <tissue evidence="2">Leg muscle</tissue>
    </source>
</reference>
<gene>
    <name evidence="2" type="ORF">PR048_000950</name>
</gene>
<organism evidence="2 3">
    <name type="scientific">Dryococelus australis</name>
    <dbReference type="NCBI Taxonomy" id="614101"/>
    <lineage>
        <taxon>Eukaryota</taxon>
        <taxon>Metazoa</taxon>
        <taxon>Ecdysozoa</taxon>
        <taxon>Arthropoda</taxon>
        <taxon>Hexapoda</taxon>
        <taxon>Insecta</taxon>
        <taxon>Pterygota</taxon>
        <taxon>Neoptera</taxon>
        <taxon>Polyneoptera</taxon>
        <taxon>Phasmatodea</taxon>
        <taxon>Verophasmatodea</taxon>
        <taxon>Anareolatae</taxon>
        <taxon>Phasmatidae</taxon>
        <taxon>Eurycanthinae</taxon>
        <taxon>Dryococelus</taxon>
    </lineage>
</organism>
<dbReference type="EMBL" id="JARBHB010000001">
    <property type="protein sequence ID" value="KAJ8895614.1"/>
    <property type="molecule type" value="Genomic_DNA"/>
</dbReference>
<dbReference type="Proteomes" id="UP001159363">
    <property type="component" value="Chromosome 1"/>
</dbReference>
<evidence type="ECO:0000313" key="3">
    <source>
        <dbReference type="Proteomes" id="UP001159363"/>
    </source>
</evidence>
<evidence type="ECO:0000259" key="1">
    <source>
        <dbReference type="Pfam" id="PF03184"/>
    </source>
</evidence>
<dbReference type="Pfam" id="PF03184">
    <property type="entry name" value="DDE_1"/>
    <property type="match status" value="1"/>
</dbReference>
<evidence type="ECO:0000313" key="2">
    <source>
        <dbReference type="EMBL" id="KAJ8895614.1"/>
    </source>
</evidence>
<accession>A0ABQ9IHA4</accession>
<comment type="caution">
    <text evidence="2">The sequence shown here is derived from an EMBL/GenBank/DDBJ whole genome shotgun (WGS) entry which is preliminary data.</text>
</comment>